<dbReference type="VEuPathDB" id="FungiDB:SPBR_05268"/>
<keyword evidence="6" id="KW-1185">Reference proteome</keyword>
<gene>
    <name evidence="5" type="ORF">SPBR_05268</name>
</gene>
<evidence type="ECO:0000259" key="4">
    <source>
        <dbReference type="Pfam" id="PF10342"/>
    </source>
</evidence>
<feature type="signal peptide" evidence="3">
    <location>
        <begin position="1"/>
        <end position="20"/>
    </location>
</feature>
<dbReference type="Pfam" id="PF10342">
    <property type="entry name" value="Kre9_KNH"/>
    <property type="match status" value="1"/>
</dbReference>
<organism evidence="5 6">
    <name type="scientific">Sporothrix brasiliensis 5110</name>
    <dbReference type="NCBI Taxonomy" id="1398154"/>
    <lineage>
        <taxon>Eukaryota</taxon>
        <taxon>Fungi</taxon>
        <taxon>Dikarya</taxon>
        <taxon>Ascomycota</taxon>
        <taxon>Pezizomycotina</taxon>
        <taxon>Sordariomycetes</taxon>
        <taxon>Sordariomycetidae</taxon>
        <taxon>Ophiostomatales</taxon>
        <taxon>Ophiostomataceae</taxon>
        <taxon>Sporothrix</taxon>
    </lineage>
</organism>
<evidence type="ECO:0000256" key="1">
    <source>
        <dbReference type="ARBA" id="ARBA00022729"/>
    </source>
</evidence>
<proteinExistence type="predicted"/>
<dbReference type="PANTHER" id="PTHR40633:SF1">
    <property type="entry name" value="GPI ANCHORED SERINE-THREONINE RICH PROTEIN (AFU_ORTHOLOGUE AFUA_1G03630)"/>
    <property type="match status" value="1"/>
</dbReference>
<evidence type="ECO:0000256" key="3">
    <source>
        <dbReference type="SAM" id="SignalP"/>
    </source>
</evidence>
<feature type="region of interest" description="Disordered" evidence="2">
    <location>
        <begin position="132"/>
        <end position="232"/>
    </location>
</feature>
<comment type="caution">
    <text evidence="5">The sequence shown here is derived from an EMBL/GenBank/DDBJ whole genome shotgun (WGS) entry which is preliminary data.</text>
</comment>
<feature type="domain" description="Yeast cell wall synthesis Kre9/Knh1-like N-terminal" evidence="4">
    <location>
        <begin position="30"/>
        <end position="123"/>
    </location>
</feature>
<feature type="chain" id="PRO_5002165181" description="Yeast cell wall synthesis Kre9/Knh1-like N-terminal domain-containing protein" evidence="3">
    <location>
        <begin position="21"/>
        <end position="257"/>
    </location>
</feature>
<accession>A0A0C2F9I3</accession>
<dbReference type="RefSeq" id="XP_040615733.1">
    <property type="nucleotide sequence ID" value="XM_040763545.1"/>
</dbReference>
<dbReference type="InterPro" id="IPR018466">
    <property type="entry name" value="Kre9/Knh1-like_N"/>
</dbReference>
<feature type="compositionally biased region" description="Low complexity" evidence="2">
    <location>
        <begin position="152"/>
        <end position="232"/>
    </location>
</feature>
<dbReference type="OrthoDB" id="2260257at2759"/>
<sequence>MPSFASFAAAMALGAAVVRAQDANFDSVTTPPVGAQVPAGQPFTVTWTLISDTTPTGPTTITLVGGASSGDLKPISVIGHVQNQDLKFVWNVDAGLGAAKVYGLNFTLDADNSHFQYSSPFTIVSGAANGGGGGGTTGTATGTATGTGTGTGTVTATETAPTMGTGSATDTTGTTSTTSATTSPTGAGTTATVPTTTAAPTHASNSTRNSTTATASASKTSAKPPTETSGATGLSGLSAVGALAMALVASAAMHWGL</sequence>
<name>A0A0C2F9I3_9PEZI</name>
<dbReference type="PANTHER" id="PTHR40633">
    <property type="entry name" value="MATRIX PROTEIN, PUTATIVE (AFU_ORTHOLOGUE AFUA_8G05410)-RELATED"/>
    <property type="match status" value="1"/>
</dbReference>
<dbReference type="Proteomes" id="UP000031575">
    <property type="component" value="Unassembled WGS sequence"/>
</dbReference>
<evidence type="ECO:0000256" key="2">
    <source>
        <dbReference type="SAM" id="MobiDB-lite"/>
    </source>
</evidence>
<evidence type="ECO:0000313" key="5">
    <source>
        <dbReference type="EMBL" id="KIH87723.1"/>
    </source>
</evidence>
<dbReference type="AlphaFoldDB" id="A0A0C2F9I3"/>
<dbReference type="EMBL" id="AWTV01000010">
    <property type="protein sequence ID" value="KIH87723.1"/>
    <property type="molecule type" value="Genomic_DNA"/>
</dbReference>
<keyword evidence="1 3" id="KW-0732">Signal</keyword>
<dbReference type="HOGENOM" id="CLU_069672_1_0_1"/>
<evidence type="ECO:0000313" key="6">
    <source>
        <dbReference type="Proteomes" id="UP000031575"/>
    </source>
</evidence>
<protein>
    <recommendedName>
        <fullName evidence="4">Yeast cell wall synthesis Kre9/Knh1-like N-terminal domain-containing protein</fullName>
    </recommendedName>
</protein>
<dbReference type="GeneID" id="63678466"/>
<dbReference type="InterPro" id="IPR052982">
    <property type="entry name" value="SRP1/TIP1-like"/>
</dbReference>
<reference evidence="5 6" key="1">
    <citation type="journal article" date="2014" name="BMC Genomics">
        <title>Comparative genomics of the major fungal agents of human and animal Sporotrichosis: Sporothrix schenckii and Sporothrix brasiliensis.</title>
        <authorList>
            <person name="Teixeira M.M."/>
            <person name="de Almeida L.G."/>
            <person name="Kubitschek-Barreira P."/>
            <person name="Alves F.L."/>
            <person name="Kioshima E.S."/>
            <person name="Abadio A.K."/>
            <person name="Fernandes L."/>
            <person name="Derengowski L.S."/>
            <person name="Ferreira K.S."/>
            <person name="Souza R.C."/>
            <person name="Ruiz J.C."/>
            <person name="de Andrade N.C."/>
            <person name="Paes H.C."/>
            <person name="Nicola A.M."/>
            <person name="Albuquerque P."/>
            <person name="Gerber A.L."/>
            <person name="Martins V.P."/>
            <person name="Peconick L.D."/>
            <person name="Neto A.V."/>
            <person name="Chaucanez C.B."/>
            <person name="Silva P.A."/>
            <person name="Cunha O.L."/>
            <person name="de Oliveira F.F."/>
            <person name="dos Santos T.C."/>
            <person name="Barros A.L."/>
            <person name="Soares M.A."/>
            <person name="de Oliveira L.M."/>
            <person name="Marini M.M."/>
            <person name="Villalobos-Duno H."/>
            <person name="Cunha M.M."/>
            <person name="de Hoog S."/>
            <person name="da Silveira J.F."/>
            <person name="Henrissat B."/>
            <person name="Nino-Vega G.A."/>
            <person name="Cisalpino P.S."/>
            <person name="Mora-Montes H.M."/>
            <person name="Almeida S.R."/>
            <person name="Stajich J.E."/>
            <person name="Lopes-Bezerra L.M."/>
            <person name="Vasconcelos A.T."/>
            <person name="Felipe M.S."/>
        </authorList>
    </citation>
    <scope>NUCLEOTIDE SEQUENCE [LARGE SCALE GENOMIC DNA]</scope>
    <source>
        <strain evidence="5 6">5110</strain>
    </source>
</reference>